<organism evidence="2 3">
    <name type="scientific">Tectimicrobiota bacterium</name>
    <dbReference type="NCBI Taxonomy" id="2528274"/>
    <lineage>
        <taxon>Bacteria</taxon>
        <taxon>Pseudomonadati</taxon>
        <taxon>Nitrospinota/Tectimicrobiota group</taxon>
        <taxon>Candidatus Tectimicrobiota</taxon>
    </lineage>
</organism>
<evidence type="ECO:0000259" key="1">
    <source>
        <dbReference type="SMART" id="SM00867"/>
    </source>
</evidence>
<sequence>MKMMPRTLFLLLSFTIIAIGIETTTDVLIERHYAGLQISDGYEISTAEIMYVPTTARALASEASSVGYRINDNQSRFAVEVGTAGAFGFLGHDHHIAIRKFTGEINLTPGIIKPASVEIRVKSDSLEEIGPFNRKDRQTINKRMRENVLEVAKYSEIIFKSTSVSATKAAEDKYSLKIKGNLTLHGVTRQIVIPVEVRFDNNALRANGNFQLDRDDYNIRTESVALGTIKVSDKLKVLFEIVAHKT</sequence>
<name>A0A932FUH9_UNCTE</name>
<dbReference type="SMART" id="SM00867">
    <property type="entry name" value="YceI"/>
    <property type="match status" value="1"/>
</dbReference>
<dbReference type="EMBL" id="JACPRF010000057">
    <property type="protein sequence ID" value="MBI2875625.1"/>
    <property type="molecule type" value="Genomic_DNA"/>
</dbReference>
<dbReference type="SUPFAM" id="SSF101874">
    <property type="entry name" value="YceI-like"/>
    <property type="match status" value="1"/>
</dbReference>
<gene>
    <name evidence="2" type="ORF">HYY20_01945</name>
</gene>
<dbReference type="PANTHER" id="PTHR34406:SF1">
    <property type="entry name" value="PROTEIN YCEI"/>
    <property type="match status" value="1"/>
</dbReference>
<evidence type="ECO:0000313" key="2">
    <source>
        <dbReference type="EMBL" id="MBI2875625.1"/>
    </source>
</evidence>
<protein>
    <submittedName>
        <fullName evidence="2">YceI family protein</fullName>
    </submittedName>
</protein>
<dbReference type="PANTHER" id="PTHR34406">
    <property type="entry name" value="PROTEIN YCEI"/>
    <property type="match status" value="1"/>
</dbReference>
<evidence type="ECO:0000313" key="3">
    <source>
        <dbReference type="Proteomes" id="UP000769766"/>
    </source>
</evidence>
<dbReference type="InterPro" id="IPR036761">
    <property type="entry name" value="TTHA0802/YceI-like_sf"/>
</dbReference>
<dbReference type="Pfam" id="PF04264">
    <property type="entry name" value="YceI"/>
    <property type="match status" value="1"/>
</dbReference>
<comment type="caution">
    <text evidence="2">The sequence shown here is derived from an EMBL/GenBank/DDBJ whole genome shotgun (WGS) entry which is preliminary data.</text>
</comment>
<accession>A0A932FUH9</accession>
<dbReference type="AlphaFoldDB" id="A0A932FUH9"/>
<proteinExistence type="predicted"/>
<dbReference type="Proteomes" id="UP000769766">
    <property type="component" value="Unassembled WGS sequence"/>
</dbReference>
<feature type="domain" description="Lipid/polyisoprenoid-binding YceI-like" evidence="1">
    <location>
        <begin position="76"/>
        <end position="244"/>
    </location>
</feature>
<dbReference type="InterPro" id="IPR007372">
    <property type="entry name" value="Lipid/polyisoprenoid-bd_YceI"/>
</dbReference>
<reference evidence="2" key="1">
    <citation type="submission" date="2020-07" db="EMBL/GenBank/DDBJ databases">
        <title>Huge and variable diversity of episymbiotic CPR bacteria and DPANN archaea in groundwater ecosystems.</title>
        <authorList>
            <person name="He C.Y."/>
            <person name="Keren R."/>
            <person name="Whittaker M."/>
            <person name="Farag I.F."/>
            <person name="Doudna J."/>
            <person name="Cate J.H.D."/>
            <person name="Banfield J.F."/>
        </authorList>
    </citation>
    <scope>NUCLEOTIDE SEQUENCE</scope>
    <source>
        <strain evidence="2">NC_groundwater_672_Ag_B-0.1um_62_36</strain>
    </source>
</reference>
<dbReference type="Gene3D" id="2.40.128.110">
    <property type="entry name" value="Lipid/polyisoprenoid-binding, YceI-like"/>
    <property type="match status" value="1"/>
</dbReference>